<comment type="caution">
    <text evidence="2">The sequence shown here is derived from an EMBL/GenBank/DDBJ whole genome shotgun (WGS) entry which is preliminary data.</text>
</comment>
<dbReference type="Proteomes" id="UP000271974">
    <property type="component" value="Unassembled WGS sequence"/>
</dbReference>
<proteinExistence type="predicted"/>
<evidence type="ECO:0000256" key="1">
    <source>
        <dbReference type="SAM" id="Phobius"/>
    </source>
</evidence>
<feature type="non-terminal residue" evidence="2">
    <location>
        <position position="178"/>
    </location>
</feature>
<keyword evidence="1" id="KW-1133">Transmembrane helix</keyword>
<organism evidence="2 3">
    <name type="scientific">Elysia chlorotica</name>
    <name type="common">Eastern emerald elysia</name>
    <name type="synonym">Sea slug</name>
    <dbReference type="NCBI Taxonomy" id="188477"/>
    <lineage>
        <taxon>Eukaryota</taxon>
        <taxon>Metazoa</taxon>
        <taxon>Spiralia</taxon>
        <taxon>Lophotrochozoa</taxon>
        <taxon>Mollusca</taxon>
        <taxon>Gastropoda</taxon>
        <taxon>Heterobranchia</taxon>
        <taxon>Euthyneura</taxon>
        <taxon>Panpulmonata</taxon>
        <taxon>Sacoglossa</taxon>
        <taxon>Placobranchoidea</taxon>
        <taxon>Plakobranchidae</taxon>
        <taxon>Elysia</taxon>
    </lineage>
</organism>
<accession>A0A433TRW4</accession>
<reference evidence="2 3" key="1">
    <citation type="submission" date="2019-01" db="EMBL/GenBank/DDBJ databases">
        <title>A draft genome assembly of the solar-powered sea slug Elysia chlorotica.</title>
        <authorList>
            <person name="Cai H."/>
            <person name="Li Q."/>
            <person name="Fang X."/>
            <person name="Li J."/>
            <person name="Curtis N.E."/>
            <person name="Altenburger A."/>
            <person name="Shibata T."/>
            <person name="Feng M."/>
            <person name="Maeda T."/>
            <person name="Schwartz J.A."/>
            <person name="Shigenobu S."/>
            <person name="Lundholm N."/>
            <person name="Nishiyama T."/>
            <person name="Yang H."/>
            <person name="Hasebe M."/>
            <person name="Li S."/>
            <person name="Pierce S.K."/>
            <person name="Wang J."/>
        </authorList>
    </citation>
    <scope>NUCLEOTIDE SEQUENCE [LARGE SCALE GENOMIC DNA]</scope>
    <source>
        <strain evidence="2">EC2010</strain>
        <tissue evidence="2">Whole organism of an adult</tissue>
    </source>
</reference>
<dbReference type="AlphaFoldDB" id="A0A433TRW4"/>
<dbReference type="EMBL" id="RQTK01000208">
    <property type="protein sequence ID" value="RUS84359.1"/>
    <property type="molecule type" value="Genomic_DNA"/>
</dbReference>
<keyword evidence="1" id="KW-0812">Transmembrane</keyword>
<protein>
    <submittedName>
        <fullName evidence="2">Uncharacterized protein</fullName>
    </submittedName>
</protein>
<evidence type="ECO:0000313" key="2">
    <source>
        <dbReference type="EMBL" id="RUS84359.1"/>
    </source>
</evidence>
<evidence type="ECO:0000313" key="3">
    <source>
        <dbReference type="Proteomes" id="UP000271974"/>
    </source>
</evidence>
<feature type="transmembrane region" description="Helical" evidence="1">
    <location>
        <begin position="20"/>
        <end position="38"/>
    </location>
</feature>
<feature type="transmembrane region" description="Helical" evidence="1">
    <location>
        <begin position="88"/>
        <end position="111"/>
    </location>
</feature>
<gene>
    <name evidence="2" type="ORF">EGW08_007891</name>
</gene>
<keyword evidence="3" id="KW-1185">Reference proteome</keyword>
<keyword evidence="1" id="KW-0472">Membrane</keyword>
<name>A0A433TRW4_ELYCH</name>
<sequence length="178" mass="19509">MADCPRVISPRTGRGQLDHVTIVLFQLGLALAAFPIIVSGTTTDSVAFLDEATRYLGEDTRDFDEETRDFGERIDAFRQSSDMSTSGVLVIVLGLFAGSSLLIMAAGLFYLARWRTLKRKQDKALQAMPNDQTPDTDEELPGVYQSCGSLDMWTVESGCISLYELDVESGRVAPSGHH</sequence>